<dbReference type="PRINTS" id="PR00411">
    <property type="entry name" value="PNDRDTASEI"/>
</dbReference>
<dbReference type="OrthoDB" id="4475657at2"/>
<dbReference type="Gene3D" id="3.50.50.60">
    <property type="entry name" value="FAD/NAD(P)-binding domain"/>
    <property type="match status" value="2"/>
</dbReference>
<evidence type="ECO:0000259" key="6">
    <source>
        <dbReference type="Pfam" id="PF14759"/>
    </source>
</evidence>
<organism evidence="7 8">
    <name type="scientific">Prauserella muralis</name>
    <dbReference type="NCBI Taxonomy" id="588067"/>
    <lineage>
        <taxon>Bacteria</taxon>
        <taxon>Bacillati</taxon>
        <taxon>Actinomycetota</taxon>
        <taxon>Actinomycetes</taxon>
        <taxon>Pseudonocardiales</taxon>
        <taxon>Pseudonocardiaceae</taxon>
        <taxon>Prauserella</taxon>
    </lineage>
</organism>
<dbReference type="EMBL" id="MASW01000002">
    <property type="protein sequence ID" value="PXY27609.1"/>
    <property type="molecule type" value="Genomic_DNA"/>
</dbReference>
<dbReference type="GO" id="GO:0005737">
    <property type="term" value="C:cytoplasm"/>
    <property type="evidence" value="ECO:0007669"/>
    <property type="project" value="TreeGrafter"/>
</dbReference>
<feature type="domain" description="FAD/NAD(P)-binding" evidence="5">
    <location>
        <begin position="6"/>
        <end position="305"/>
    </location>
</feature>
<evidence type="ECO:0000313" key="8">
    <source>
        <dbReference type="Proteomes" id="UP000249915"/>
    </source>
</evidence>
<keyword evidence="2" id="KW-0285">Flavoprotein</keyword>
<dbReference type="Proteomes" id="UP000249915">
    <property type="component" value="Unassembled WGS sequence"/>
</dbReference>
<dbReference type="PANTHER" id="PTHR43557:SF2">
    <property type="entry name" value="RIESKE DOMAIN-CONTAINING PROTEIN-RELATED"/>
    <property type="match status" value="1"/>
</dbReference>
<protein>
    <submittedName>
        <fullName evidence="7">Ferredoxin reductase</fullName>
    </submittedName>
</protein>
<keyword evidence="3" id="KW-0274">FAD</keyword>
<comment type="cofactor">
    <cofactor evidence="1">
        <name>FAD</name>
        <dbReference type="ChEBI" id="CHEBI:57692"/>
    </cofactor>
</comment>
<proteinExistence type="predicted"/>
<dbReference type="Pfam" id="PF14759">
    <property type="entry name" value="Reductase_C"/>
    <property type="match status" value="1"/>
</dbReference>
<dbReference type="RefSeq" id="WP_112281615.1">
    <property type="nucleotide sequence ID" value="NZ_MASW01000002.1"/>
</dbReference>
<dbReference type="InterPro" id="IPR050446">
    <property type="entry name" value="FAD-oxidoreductase/Apoptosis"/>
</dbReference>
<evidence type="ECO:0000256" key="4">
    <source>
        <dbReference type="ARBA" id="ARBA00023002"/>
    </source>
</evidence>
<sequence length="408" mass="43273">MTEPKRIVIVGSGLAGATAAGALRERGYAGEVLVLGSEQRRPYELPALSKAVLAGETDEPDWVHPEGFYAERDVDLRTGVTATHLELGARLVLDDRGDEHRYDRLLLATGSRPRSLPVPGGDLPALRTLRTLDDALALRASFRDAARVVVVGAGWIGTEAAAAARAHGAEVTVVDQVRLPLHGVLGDTVASVFHDLHAEHGVRWRLGERVAGFTDAGGGAVTVRLEGGDDLTADVVLVAVGAAPRVELAHGAGLELADDGGVGVDAGLRTAAPDVYAAGDIAAHFHPRLGRRVRVEHWANAKEQGGHVAGNLLGENDPYLSGPYFFTDQYDLGCEYRGLADPDTDELVVRGDLADRTFIAFWLRDDRVAAAMNVNSWDDGDALQALVDNRRAVSPDDLRKADLGALAG</sequence>
<gene>
    <name evidence="7" type="ORF">BAY60_14480</name>
</gene>
<dbReference type="GO" id="GO:0016651">
    <property type="term" value="F:oxidoreductase activity, acting on NAD(P)H"/>
    <property type="evidence" value="ECO:0007669"/>
    <property type="project" value="TreeGrafter"/>
</dbReference>
<dbReference type="InterPro" id="IPR016156">
    <property type="entry name" value="FAD/NAD-linked_Rdtase_dimer_sf"/>
</dbReference>
<reference evidence="7 8" key="1">
    <citation type="submission" date="2016-07" db="EMBL/GenBank/DDBJ databases">
        <title>Draft genome sequence of Prauserella muralis DSM 45305, isolated from a mould-covered wall in an indoor environment.</title>
        <authorList>
            <person name="Ruckert C."/>
            <person name="Albersmeier A."/>
            <person name="Jiang C.-L."/>
            <person name="Jiang Y."/>
            <person name="Kalinowski J."/>
            <person name="Schneider O."/>
            <person name="Winkler A."/>
            <person name="Zotchev S.B."/>
        </authorList>
    </citation>
    <scope>NUCLEOTIDE SEQUENCE [LARGE SCALE GENOMIC DNA]</scope>
    <source>
        <strain evidence="7 8">DSM 45305</strain>
    </source>
</reference>
<evidence type="ECO:0000256" key="2">
    <source>
        <dbReference type="ARBA" id="ARBA00022630"/>
    </source>
</evidence>
<dbReference type="SUPFAM" id="SSF55424">
    <property type="entry name" value="FAD/NAD-linked reductases, dimerisation (C-terminal) domain"/>
    <property type="match status" value="1"/>
</dbReference>
<name>A0A2V4BDA5_9PSEU</name>
<feature type="domain" description="Reductase C-terminal" evidence="6">
    <location>
        <begin position="324"/>
        <end position="399"/>
    </location>
</feature>
<dbReference type="InterPro" id="IPR028202">
    <property type="entry name" value="Reductase_C"/>
</dbReference>
<evidence type="ECO:0000256" key="3">
    <source>
        <dbReference type="ARBA" id="ARBA00022827"/>
    </source>
</evidence>
<dbReference type="AlphaFoldDB" id="A0A2V4BDA5"/>
<comment type="caution">
    <text evidence="7">The sequence shown here is derived from an EMBL/GenBank/DDBJ whole genome shotgun (WGS) entry which is preliminary data.</text>
</comment>
<dbReference type="Gene3D" id="3.30.390.30">
    <property type="match status" value="1"/>
</dbReference>
<accession>A0A2V4BDA5</accession>
<dbReference type="InterPro" id="IPR023753">
    <property type="entry name" value="FAD/NAD-binding_dom"/>
</dbReference>
<dbReference type="SUPFAM" id="SSF51905">
    <property type="entry name" value="FAD/NAD(P)-binding domain"/>
    <property type="match status" value="1"/>
</dbReference>
<keyword evidence="4" id="KW-0560">Oxidoreductase</keyword>
<dbReference type="Pfam" id="PF07992">
    <property type="entry name" value="Pyr_redox_2"/>
    <property type="match status" value="1"/>
</dbReference>
<keyword evidence="8" id="KW-1185">Reference proteome</keyword>
<dbReference type="PANTHER" id="PTHR43557">
    <property type="entry name" value="APOPTOSIS-INDUCING FACTOR 1"/>
    <property type="match status" value="1"/>
</dbReference>
<dbReference type="PRINTS" id="PR00368">
    <property type="entry name" value="FADPNR"/>
</dbReference>
<dbReference type="InterPro" id="IPR036188">
    <property type="entry name" value="FAD/NAD-bd_sf"/>
</dbReference>
<evidence type="ECO:0000313" key="7">
    <source>
        <dbReference type="EMBL" id="PXY27609.1"/>
    </source>
</evidence>
<evidence type="ECO:0000259" key="5">
    <source>
        <dbReference type="Pfam" id="PF07992"/>
    </source>
</evidence>
<evidence type="ECO:0000256" key="1">
    <source>
        <dbReference type="ARBA" id="ARBA00001974"/>
    </source>
</evidence>